<feature type="domain" description="ABC transporter" evidence="10">
    <location>
        <begin position="350"/>
        <end position="585"/>
    </location>
</feature>
<dbReference type="Proteomes" id="UP000177107">
    <property type="component" value="Unassembled WGS sequence"/>
</dbReference>
<evidence type="ECO:0000256" key="2">
    <source>
        <dbReference type="ARBA" id="ARBA00022448"/>
    </source>
</evidence>
<evidence type="ECO:0000259" key="10">
    <source>
        <dbReference type="PROSITE" id="PS50893"/>
    </source>
</evidence>
<dbReference type="STRING" id="1798499.A3C95_01705"/>
<dbReference type="PROSITE" id="PS00211">
    <property type="entry name" value="ABC_TRANSPORTER_1"/>
    <property type="match status" value="1"/>
</dbReference>
<feature type="transmembrane region" description="Helical" evidence="9">
    <location>
        <begin position="172"/>
        <end position="191"/>
    </location>
</feature>
<reference evidence="12 13" key="1">
    <citation type="journal article" date="2016" name="Nat. Commun.">
        <title>Thousands of microbial genomes shed light on interconnected biogeochemical processes in an aquifer system.</title>
        <authorList>
            <person name="Anantharaman K."/>
            <person name="Brown C.T."/>
            <person name="Hug L.A."/>
            <person name="Sharon I."/>
            <person name="Castelle C.J."/>
            <person name="Probst A.J."/>
            <person name="Thomas B.C."/>
            <person name="Singh A."/>
            <person name="Wilkins M.J."/>
            <person name="Karaoz U."/>
            <person name="Brodie E.L."/>
            <person name="Williams K.H."/>
            <person name="Hubbard S.S."/>
            <person name="Banfield J.F."/>
        </authorList>
    </citation>
    <scope>NUCLEOTIDE SEQUENCE [LARGE SCALE GENOMIC DNA]</scope>
</reference>
<keyword evidence="8 9" id="KW-0472">Membrane</keyword>
<keyword evidence="5" id="KW-0547">Nucleotide-binding</keyword>
<evidence type="ECO:0000259" key="11">
    <source>
        <dbReference type="PROSITE" id="PS50929"/>
    </source>
</evidence>
<dbReference type="FunFam" id="3.40.50.300:FF:000221">
    <property type="entry name" value="Multidrug ABC transporter ATP-binding protein"/>
    <property type="match status" value="1"/>
</dbReference>
<keyword evidence="3" id="KW-1003">Cell membrane</keyword>
<evidence type="ECO:0008006" key="14">
    <source>
        <dbReference type="Google" id="ProtNLM"/>
    </source>
</evidence>
<dbReference type="CDD" id="cd07346">
    <property type="entry name" value="ABC_6TM_exporters"/>
    <property type="match status" value="1"/>
</dbReference>
<name>A0A1F6E5A9_9BACT</name>
<keyword evidence="4 9" id="KW-0812">Transmembrane</keyword>
<proteinExistence type="predicted"/>
<dbReference type="GO" id="GO:0005524">
    <property type="term" value="F:ATP binding"/>
    <property type="evidence" value="ECO:0007669"/>
    <property type="project" value="UniProtKB-KW"/>
</dbReference>
<sequence>MVQEEKKPRFTWQQKRMALWRQLRPYRTLLLSLGIAEILAAAANGVVPYITGKFFDTLITPYTIGTYPAWLVVLFVWAIVQFFANGISWAADRSTRRLTTDLEAGIQANAYMHLLTLPIGFHKKQRTGEITDNVSKAGWMTGSAVNTILTLAPQFLTVVIGIVISFSIHSSLAFVLLGGMMLYLIVLGSVLPKTSKYQEEGFRIWNRAYGDAADAYANVQTVKQASAEEYERARIYKGFFEKAVPIWYRMERAWSDLNFSQHVIVTLTQATIFFYSVYLIQAGAITIGDLIAFNSYAGMIIGPFVSLGHQWQTVQNGLVALARAELFFGAASEPYEPPRAVALKGLKGKVEFNDVHFAYESDQPEVLKGVSFTVEPGEVVAFVGETGVGKSTSAELISGYYFANSGQVLIDGHNIRKINLRDLRDQMAVVPQEVVLFNASIKDNIRYGRPEATDAEVEAAAKKAHVDVFIEKFPLKYEQEVGERGIKLSVGQKQRVAIARAILRNPRILILDEPTSALDPETEQYITKSLEELMRGRTTFIIAHRLSTVRKADKILVLKDGIIAEEGKHDDLIKVPNGVYRHLYELHIGLHE</sequence>
<dbReference type="PANTHER" id="PTHR43394">
    <property type="entry name" value="ATP-DEPENDENT PERMEASE MDL1, MITOCHONDRIAL"/>
    <property type="match status" value="1"/>
</dbReference>
<dbReference type="Gene3D" id="3.40.50.300">
    <property type="entry name" value="P-loop containing nucleotide triphosphate hydrolases"/>
    <property type="match status" value="1"/>
</dbReference>
<dbReference type="PANTHER" id="PTHR43394:SF1">
    <property type="entry name" value="ATP-BINDING CASSETTE SUB-FAMILY B MEMBER 10, MITOCHONDRIAL"/>
    <property type="match status" value="1"/>
</dbReference>
<protein>
    <recommendedName>
        <fullName evidence="14">ABC transporter ATP-binding protein</fullName>
    </recommendedName>
</protein>
<evidence type="ECO:0000256" key="7">
    <source>
        <dbReference type="ARBA" id="ARBA00022989"/>
    </source>
</evidence>
<dbReference type="InterPro" id="IPR027417">
    <property type="entry name" value="P-loop_NTPase"/>
</dbReference>
<keyword evidence="6" id="KW-0067">ATP-binding</keyword>
<evidence type="ECO:0000256" key="1">
    <source>
        <dbReference type="ARBA" id="ARBA00004651"/>
    </source>
</evidence>
<dbReference type="InterPro" id="IPR003593">
    <property type="entry name" value="AAA+_ATPase"/>
</dbReference>
<dbReference type="GO" id="GO:0015421">
    <property type="term" value="F:ABC-type oligopeptide transporter activity"/>
    <property type="evidence" value="ECO:0007669"/>
    <property type="project" value="TreeGrafter"/>
</dbReference>
<keyword evidence="2" id="KW-0813">Transport</keyword>
<dbReference type="SUPFAM" id="SSF90123">
    <property type="entry name" value="ABC transporter transmembrane region"/>
    <property type="match status" value="1"/>
</dbReference>
<dbReference type="InterPro" id="IPR036640">
    <property type="entry name" value="ABC1_TM_sf"/>
</dbReference>
<evidence type="ECO:0000256" key="4">
    <source>
        <dbReference type="ARBA" id="ARBA00022692"/>
    </source>
</evidence>
<dbReference type="InterPro" id="IPR003439">
    <property type="entry name" value="ABC_transporter-like_ATP-bd"/>
</dbReference>
<accession>A0A1F6E5A9</accession>
<evidence type="ECO:0000313" key="13">
    <source>
        <dbReference type="Proteomes" id="UP000177107"/>
    </source>
</evidence>
<dbReference type="InterPro" id="IPR017871">
    <property type="entry name" value="ABC_transporter-like_CS"/>
</dbReference>
<evidence type="ECO:0000313" key="12">
    <source>
        <dbReference type="EMBL" id="OGG68402.1"/>
    </source>
</evidence>
<evidence type="ECO:0000256" key="6">
    <source>
        <dbReference type="ARBA" id="ARBA00022840"/>
    </source>
</evidence>
<evidence type="ECO:0000256" key="3">
    <source>
        <dbReference type="ARBA" id="ARBA00022475"/>
    </source>
</evidence>
<dbReference type="PROSITE" id="PS50929">
    <property type="entry name" value="ABC_TM1F"/>
    <property type="match status" value="1"/>
</dbReference>
<feature type="transmembrane region" description="Helical" evidence="9">
    <location>
        <begin position="67"/>
        <end position="87"/>
    </location>
</feature>
<dbReference type="EMBL" id="MFLM01000009">
    <property type="protein sequence ID" value="OGG68402.1"/>
    <property type="molecule type" value="Genomic_DNA"/>
</dbReference>
<comment type="subcellular location">
    <subcellularLocation>
        <location evidence="1">Cell membrane</location>
        <topology evidence="1">Multi-pass membrane protein</topology>
    </subcellularLocation>
</comment>
<feature type="domain" description="ABC transmembrane type-1" evidence="11">
    <location>
        <begin position="38"/>
        <end position="316"/>
    </location>
</feature>
<dbReference type="Pfam" id="PF00005">
    <property type="entry name" value="ABC_tran"/>
    <property type="match status" value="1"/>
</dbReference>
<dbReference type="GO" id="GO:0005886">
    <property type="term" value="C:plasma membrane"/>
    <property type="evidence" value="ECO:0007669"/>
    <property type="project" value="UniProtKB-SubCell"/>
</dbReference>
<feature type="transmembrane region" description="Helical" evidence="9">
    <location>
        <begin position="26"/>
        <end position="47"/>
    </location>
</feature>
<evidence type="ECO:0000256" key="5">
    <source>
        <dbReference type="ARBA" id="ARBA00022741"/>
    </source>
</evidence>
<evidence type="ECO:0000256" key="9">
    <source>
        <dbReference type="SAM" id="Phobius"/>
    </source>
</evidence>
<dbReference type="SMART" id="SM00382">
    <property type="entry name" value="AAA"/>
    <property type="match status" value="1"/>
</dbReference>
<dbReference type="InterPro" id="IPR039421">
    <property type="entry name" value="Type_1_exporter"/>
</dbReference>
<dbReference type="AlphaFoldDB" id="A0A1F6E5A9"/>
<dbReference type="InterPro" id="IPR011527">
    <property type="entry name" value="ABC1_TM_dom"/>
</dbReference>
<gene>
    <name evidence="12" type="ORF">A3C95_01705</name>
</gene>
<dbReference type="PROSITE" id="PS50893">
    <property type="entry name" value="ABC_TRANSPORTER_2"/>
    <property type="match status" value="1"/>
</dbReference>
<evidence type="ECO:0000256" key="8">
    <source>
        <dbReference type="ARBA" id="ARBA00023136"/>
    </source>
</evidence>
<keyword evidence="7 9" id="KW-1133">Transmembrane helix</keyword>
<dbReference type="GO" id="GO:0016887">
    <property type="term" value="F:ATP hydrolysis activity"/>
    <property type="evidence" value="ECO:0007669"/>
    <property type="project" value="InterPro"/>
</dbReference>
<comment type="caution">
    <text evidence="12">The sequence shown here is derived from an EMBL/GenBank/DDBJ whole genome shotgun (WGS) entry which is preliminary data.</text>
</comment>
<feature type="transmembrane region" description="Helical" evidence="9">
    <location>
        <begin position="144"/>
        <end position="166"/>
    </location>
</feature>
<dbReference type="Gene3D" id="1.20.1560.10">
    <property type="entry name" value="ABC transporter type 1, transmembrane domain"/>
    <property type="match status" value="1"/>
</dbReference>
<organism evidence="12 13">
    <name type="scientific">Candidatus Kaiserbacteria bacterium RIFCSPHIGHO2_02_FULL_56_30</name>
    <dbReference type="NCBI Taxonomy" id="1798499"/>
    <lineage>
        <taxon>Bacteria</taxon>
        <taxon>Candidatus Kaiseribacteriota</taxon>
    </lineage>
</organism>
<dbReference type="SUPFAM" id="SSF52540">
    <property type="entry name" value="P-loop containing nucleoside triphosphate hydrolases"/>
    <property type="match status" value="1"/>
</dbReference>
<dbReference type="Pfam" id="PF00664">
    <property type="entry name" value="ABC_membrane"/>
    <property type="match status" value="1"/>
</dbReference>